<evidence type="ECO:0000313" key="7">
    <source>
        <dbReference type="Proteomes" id="UP001652409"/>
    </source>
</evidence>
<dbReference type="Pfam" id="PF00356">
    <property type="entry name" value="LacI"/>
    <property type="match status" value="1"/>
</dbReference>
<gene>
    <name evidence="6" type="ORF">OCV61_03935</name>
</gene>
<dbReference type="Proteomes" id="UP001652409">
    <property type="component" value="Unassembled WGS sequence"/>
</dbReference>
<dbReference type="PANTHER" id="PTHR30146">
    <property type="entry name" value="LACI-RELATED TRANSCRIPTIONAL REPRESSOR"/>
    <property type="match status" value="1"/>
</dbReference>
<organism evidence="6 7">
    <name type="scientific">Blautia ammoniilytica</name>
    <dbReference type="NCBI Taxonomy" id="2981782"/>
    <lineage>
        <taxon>Bacteria</taxon>
        <taxon>Bacillati</taxon>
        <taxon>Bacillota</taxon>
        <taxon>Clostridia</taxon>
        <taxon>Lachnospirales</taxon>
        <taxon>Lachnospiraceae</taxon>
        <taxon>Blautia</taxon>
    </lineage>
</organism>
<dbReference type="PROSITE" id="PS50932">
    <property type="entry name" value="HTH_LACI_2"/>
    <property type="match status" value="1"/>
</dbReference>
<keyword evidence="7" id="KW-1185">Reference proteome</keyword>
<dbReference type="InterPro" id="IPR000843">
    <property type="entry name" value="HTH_LacI"/>
</dbReference>
<dbReference type="InterPro" id="IPR028082">
    <property type="entry name" value="Peripla_BP_I"/>
</dbReference>
<dbReference type="EMBL" id="JAOQJL010000005">
    <property type="protein sequence ID" value="MCU6764560.1"/>
    <property type="molecule type" value="Genomic_DNA"/>
</dbReference>
<evidence type="ECO:0000256" key="2">
    <source>
        <dbReference type="ARBA" id="ARBA00023125"/>
    </source>
</evidence>
<protein>
    <submittedName>
        <fullName evidence="6">LacI family transcriptional regulator</fullName>
    </submittedName>
</protein>
<dbReference type="InterPro" id="IPR010982">
    <property type="entry name" value="Lambda_DNA-bd_dom_sf"/>
</dbReference>
<evidence type="ECO:0000313" key="6">
    <source>
        <dbReference type="EMBL" id="MCU6764560.1"/>
    </source>
</evidence>
<evidence type="ECO:0000259" key="4">
    <source>
        <dbReference type="PROSITE" id="PS50932"/>
    </source>
</evidence>
<keyword evidence="2" id="KW-0238">DNA-binding</keyword>
<accession>A0ABT2TQR1</accession>
<dbReference type="SUPFAM" id="SSF53822">
    <property type="entry name" value="Periplasmic binding protein-like I"/>
    <property type="match status" value="1"/>
</dbReference>
<feature type="domain" description="HTH cro/C1-type" evidence="5">
    <location>
        <begin position="2"/>
        <end position="24"/>
    </location>
</feature>
<dbReference type="PROSITE" id="PS50943">
    <property type="entry name" value="HTH_CROC1"/>
    <property type="match status" value="1"/>
</dbReference>
<feature type="domain" description="HTH lacI-type" evidence="4">
    <location>
        <begin position="6"/>
        <end position="60"/>
    </location>
</feature>
<dbReference type="InterPro" id="IPR001387">
    <property type="entry name" value="Cro/C1-type_HTH"/>
</dbReference>
<dbReference type="SUPFAM" id="SSF47413">
    <property type="entry name" value="lambda repressor-like DNA-binding domains"/>
    <property type="match status" value="1"/>
</dbReference>
<dbReference type="PANTHER" id="PTHR30146:SF154">
    <property type="entry name" value="TRANSCRIPTION REGULATOR, MEMBER OF GALR FAMILY"/>
    <property type="match status" value="1"/>
</dbReference>
<reference evidence="6 7" key="1">
    <citation type="journal article" date="2021" name="ISME Commun">
        <title>Automated analysis of genomic sequences facilitates high-throughput and comprehensive description of bacteria.</title>
        <authorList>
            <person name="Hitch T.C.A."/>
        </authorList>
    </citation>
    <scope>NUCLEOTIDE SEQUENCE [LARGE SCALE GENOMIC DNA]</scope>
    <source>
        <strain evidence="6 7">Sanger_23</strain>
    </source>
</reference>
<keyword evidence="3" id="KW-0804">Transcription</keyword>
<dbReference type="InterPro" id="IPR046335">
    <property type="entry name" value="LacI/GalR-like_sensor"/>
</dbReference>
<dbReference type="CDD" id="cd06267">
    <property type="entry name" value="PBP1_LacI_sugar_binding-like"/>
    <property type="match status" value="1"/>
</dbReference>
<dbReference type="Pfam" id="PF13377">
    <property type="entry name" value="Peripla_BP_3"/>
    <property type="match status" value="1"/>
</dbReference>
<sequence>MNKKGMTSRDFAKLIGVSQSTVSRALNNSDLVTPEKKEYILRKAREYNFQLNSQAQSLRTSKTGTIGIMFPKHFVGMTENCMLAYVYDQIQKELSHFDYDIMVIYYDRDADDFSSFERIVRKKKVDGFLVLRMELSDNEIKLIEEFKVPCVFMMNAGSKIRENLNYFFSDSYYGGYIAGKYYGGFPEYRKIHITVSDEKSDAKRRMDGYRDGLEECGYVLEEKDIFNCKIGIGSAYECIAKNIEEFTKEKTAIFTYSDIVGLGVVQALRNLNIKIPEQVQVLGMDDVPLSSVLIPKMSTVHVEVDTMVSKACRLLLKLISGETISAHEWIKPHLEIRDTTI</sequence>
<evidence type="ECO:0000256" key="3">
    <source>
        <dbReference type="ARBA" id="ARBA00023163"/>
    </source>
</evidence>
<keyword evidence="1" id="KW-0805">Transcription regulation</keyword>
<proteinExistence type="predicted"/>
<name>A0ABT2TQR1_9FIRM</name>
<dbReference type="SMART" id="SM00354">
    <property type="entry name" value="HTH_LACI"/>
    <property type="match status" value="1"/>
</dbReference>
<comment type="caution">
    <text evidence="6">The sequence shown here is derived from an EMBL/GenBank/DDBJ whole genome shotgun (WGS) entry which is preliminary data.</text>
</comment>
<dbReference type="RefSeq" id="WP_158420749.1">
    <property type="nucleotide sequence ID" value="NZ_JAOQJL010000005.1"/>
</dbReference>
<dbReference type="CDD" id="cd01392">
    <property type="entry name" value="HTH_LacI"/>
    <property type="match status" value="1"/>
</dbReference>
<evidence type="ECO:0000259" key="5">
    <source>
        <dbReference type="PROSITE" id="PS50943"/>
    </source>
</evidence>
<evidence type="ECO:0000256" key="1">
    <source>
        <dbReference type="ARBA" id="ARBA00023015"/>
    </source>
</evidence>
<dbReference type="Gene3D" id="1.10.260.40">
    <property type="entry name" value="lambda repressor-like DNA-binding domains"/>
    <property type="match status" value="1"/>
</dbReference>
<dbReference type="Gene3D" id="3.40.50.2300">
    <property type="match status" value="2"/>
</dbReference>